<reference evidence="2 3" key="1">
    <citation type="submission" date="2022-06" db="EMBL/GenBank/DDBJ databases">
        <title>A taxonomic note on the genus Prevotella: Description of four novel genera and emended description of the genera Hallella and Xylanibacter.</title>
        <authorList>
            <person name="Hitch T.C.A."/>
        </authorList>
    </citation>
    <scope>NUCLEOTIDE SEQUENCE [LARGE SCALE GENOMIC DNA]</scope>
    <source>
        <strain evidence="2 3">DSM 100619</strain>
    </source>
</reference>
<dbReference type="RefSeq" id="WP_252761933.1">
    <property type="nucleotide sequence ID" value="NZ_JAMXLY010000079.1"/>
</dbReference>
<organism evidence="2 3">
    <name type="scientific">Segatella cerevisiae</name>
    <dbReference type="NCBI Taxonomy" id="2053716"/>
    <lineage>
        <taxon>Bacteria</taxon>
        <taxon>Pseudomonadati</taxon>
        <taxon>Bacteroidota</taxon>
        <taxon>Bacteroidia</taxon>
        <taxon>Bacteroidales</taxon>
        <taxon>Prevotellaceae</taxon>
        <taxon>Segatella</taxon>
    </lineage>
</organism>
<feature type="signal peptide" evidence="1">
    <location>
        <begin position="1"/>
        <end position="26"/>
    </location>
</feature>
<dbReference type="EMBL" id="JAMXLY010000079">
    <property type="protein sequence ID" value="MCO6026583.1"/>
    <property type="molecule type" value="Genomic_DNA"/>
</dbReference>
<name>A0ABT1C245_9BACT</name>
<feature type="chain" id="PRO_5046428050" evidence="1">
    <location>
        <begin position="27"/>
        <end position="66"/>
    </location>
</feature>
<keyword evidence="3" id="KW-1185">Reference proteome</keyword>
<dbReference type="Proteomes" id="UP001204015">
    <property type="component" value="Unassembled WGS sequence"/>
</dbReference>
<feature type="non-terminal residue" evidence="2">
    <location>
        <position position="66"/>
    </location>
</feature>
<evidence type="ECO:0000256" key="1">
    <source>
        <dbReference type="SAM" id="SignalP"/>
    </source>
</evidence>
<sequence length="66" mass="7160">MNIKLSYGLLLIVEMALCSCSRAANAGFEYGSIYSPTCTPDFQKANGVGNIDYDWGLWGHNLGKAL</sequence>
<proteinExistence type="predicted"/>
<protein>
    <submittedName>
        <fullName evidence="2">Uncharacterized protein</fullName>
    </submittedName>
</protein>
<keyword evidence="1" id="KW-0732">Signal</keyword>
<comment type="caution">
    <text evidence="2">The sequence shown here is derived from an EMBL/GenBank/DDBJ whole genome shotgun (WGS) entry which is preliminary data.</text>
</comment>
<gene>
    <name evidence="2" type="ORF">NG821_12180</name>
</gene>
<accession>A0ABT1C245</accession>
<evidence type="ECO:0000313" key="2">
    <source>
        <dbReference type="EMBL" id="MCO6026583.1"/>
    </source>
</evidence>
<evidence type="ECO:0000313" key="3">
    <source>
        <dbReference type="Proteomes" id="UP001204015"/>
    </source>
</evidence>